<evidence type="ECO:0000259" key="2">
    <source>
        <dbReference type="Pfam" id="PF14347"/>
    </source>
</evidence>
<feature type="chain" id="PRO_5005639460" evidence="1">
    <location>
        <begin position="25"/>
        <end position="144"/>
    </location>
</feature>
<dbReference type="eggNOG" id="ENOG5032RWS">
    <property type="taxonomic scope" value="Bacteria"/>
</dbReference>
<feature type="signal peptide" evidence="1">
    <location>
        <begin position="1"/>
        <end position="24"/>
    </location>
</feature>
<dbReference type="InterPro" id="IPR025512">
    <property type="entry name" value="DUF4399"/>
</dbReference>
<dbReference type="Proteomes" id="UP000034681">
    <property type="component" value="Unassembled WGS sequence"/>
</dbReference>
<dbReference type="Pfam" id="PF14347">
    <property type="entry name" value="DUF4399"/>
    <property type="match status" value="1"/>
</dbReference>
<dbReference type="EMBL" id="AJTX02000004">
    <property type="protein sequence ID" value="KKJ00193.1"/>
    <property type="molecule type" value="Genomic_DNA"/>
</dbReference>
<organism evidence="3 4">
    <name type="scientific">Prochlorothrix hollandica PCC 9006 = CALU 1027</name>
    <dbReference type="NCBI Taxonomy" id="317619"/>
    <lineage>
        <taxon>Bacteria</taxon>
        <taxon>Bacillati</taxon>
        <taxon>Cyanobacteriota</taxon>
        <taxon>Cyanophyceae</taxon>
        <taxon>Prochlorotrichales</taxon>
        <taxon>Prochlorotrichaceae</taxon>
        <taxon>Prochlorothrix</taxon>
    </lineage>
</organism>
<name>A0A0M2PYN8_PROHO</name>
<sequence>MKKILCLLSLLISFWGTWSLPAQAADRSPAPANAQVYIISPVDGQTVSSPFTVQFGLKNMGIAPSGVDVEYTGHHHLLVDVPELPDLTDPLASTSQILHFGAGQTETTLTLTPGDHRLQLVLGNYLHIPHNPSVVSEPIVVSVE</sequence>
<accession>A0A0M2PYN8</accession>
<dbReference type="OrthoDB" id="531568at2"/>
<proteinExistence type="predicted"/>
<comment type="caution">
    <text evidence="3">The sequence shown here is derived from an EMBL/GenBank/DDBJ whole genome shotgun (WGS) entry which is preliminary data.</text>
</comment>
<feature type="domain" description="DUF4399" evidence="2">
    <location>
        <begin position="53"/>
        <end position="144"/>
    </location>
</feature>
<evidence type="ECO:0000256" key="1">
    <source>
        <dbReference type="SAM" id="SignalP"/>
    </source>
</evidence>
<reference evidence="3" key="1">
    <citation type="submission" date="2012-04" db="EMBL/GenBank/DDBJ databases">
        <authorList>
            <person name="Borisov I.G."/>
            <person name="Ivanikova N.V."/>
            <person name="Pinevich A.V."/>
        </authorList>
    </citation>
    <scope>NUCLEOTIDE SEQUENCE</scope>
    <source>
        <strain evidence="3">CALU 1027</strain>
    </source>
</reference>
<dbReference type="RefSeq" id="WP_017711542.1">
    <property type="nucleotide sequence ID" value="NZ_KB235933.1"/>
</dbReference>
<evidence type="ECO:0000313" key="3">
    <source>
        <dbReference type="EMBL" id="KKJ00193.1"/>
    </source>
</evidence>
<keyword evidence="1" id="KW-0732">Signal</keyword>
<dbReference type="STRING" id="317619.GCA_000332315_00935"/>
<dbReference type="AlphaFoldDB" id="A0A0M2PYN8"/>
<evidence type="ECO:0000313" key="4">
    <source>
        <dbReference type="Proteomes" id="UP000034681"/>
    </source>
</evidence>
<keyword evidence="4" id="KW-1185">Reference proteome</keyword>
<gene>
    <name evidence="3" type="ORF">PROH_10820</name>
</gene>
<protein>
    <submittedName>
        <fullName evidence="3">Rod shape-determining protein RodA</fullName>
    </submittedName>
</protein>